<dbReference type="VEuPathDB" id="TrichDB:TVAG_273570"/>
<feature type="compositionally biased region" description="Polar residues" evidence="2">
    <location>
        <begin position="1453"/>
        <end position="1470"/>
    </location>
</feature>
<feature type="region of interest" description="Disordered" evidence="2">
    <location>
        <begin position="627"/>
        <end position="653"/>
    </location>
</feature>
<protein>
    <submittedName>
        <fullName evidence="4">IQ calmodulin-binding motif family protein</fullName>
    </submittedName>
</protein>
<dbReference type="SMART" id="SM00015">
    <property type="entry name" value="IQ"/>
    <property type="match status" value="2"/>
</dbReference>
<proteinExistence type="predicted"/>
<feature type="compositionally biased region" description="Basic and acidic residues" evidence="2">
    <location>
        <begin position="1485"/>
        <end position="1544"/>
    </location>
</feature>
<dbReference type="Pfam" id="PF00612">
    <property type="entry name" value="IQ"/>
    <property type="match status" value="1"/>
</dbReference>
<reference evidence="4" key="2">
    <citation type="journal article" date="2007" name="Science">
        <title>Draft genome sequence of the sexually transmitted pathogen Trichomonas vaginalis.</title>
        <authorList>
            <person name="Carlton J.M."/>
            <person name="Hirt R.P."/>
            <person name="Silva J.C."/>
            <person name="Delcher A.L."/>
            <person name="Schatz M."/>
            <person name="Zhao Q."/>
            <person name="Wortman J.R."/>
            <person name="Bidwell S.L."/>
            <person name="Alsmark U.C.M."/>
            <person name="Besteiro S."/>
            <person name="Sicheritz-Ponten T."/>
            <person name="Noel C.J."/>
            <person name="Dacks J.B."/>
            <person name="Foster P.G."/>
            <person name="Simillion C."/>
            <person name="Van de Peer Y."/>
            <person name="Miranda-Saavedra D."/>
            <person name="Barton G.J."/>
            <person name="Westrop G.D."/>
            <person name="Mueller S."/>
            <person name="Dessi D."/>
            <person name="Fiori P.L."/>
            <person name="Ren Q."/>
            <person name="Paulsen I."/>
            <person name="Zhang H."/>
            <person name="Bastida-Corcuera F.D."/>
            <person name="Simoes-Barbosa A."/>
            <person name="Brown M.T."/>
            <person name="Hayes R.D."/>
            <person name="Mukherjee M."/>
            <person name="Okumura C.Y."/>
            <person name="Schneider R."/>
            <person name="Smith A.J."/>
            <person name="Vanacova S."/>
            <person name="Villalvazo M."/>
            <person name="Haas B.J."/>
            <person name="Pertea M."/>
            <person name="Feldblyum T.V."/>
            <person name="Utterback T.R."/>
            <person name="Shu C.L."/>
            <person name="Osoegawa K."/>
            <person name="de Jong P.J."/>
            <person name="Hrdy I."/>
            <person name="Horvathova L."/>
            <person name="Zubacova Z."/>
            <person name="Dolezal P."/>
            <person name="Malik S.B."/>
            <person name="Logsdon J.M. Jr."/>
            <person name="Henze K."/>
            <person name="Gupta A."/>
            <person name="Wang C.C."/>
            <person name="Dunne R.L."/>
            <person name="Upcroft J.A."/>
            <person name="Upcroft P."/>
            <person name="White O."/>
            <person name="Salzberg S.L."/>
            <person name="Tang P."/>
            <person name="Chiu C.-H."/>
            <person name="Lee Y.-S."/>
            <person name="Embley T.M."/>
            <person name="Coombs G.H."/>
            <person name="Mottram J.C."/>
            <person name="Tachezy J."/>
            <person name="Fraser-Liggett C.M."/>
            <person name="Johnson P.J."/>
        </authorList>
    </citation>
    <scope>NUCLEOTIDE SEQUENCE [LARGE SCALE GENOMIC DNA]</scope>
    <source>
        <strain evidence="4">G3</strain>
    </source>
</reference>
<dbReference type="InterPro" id="IPR000048">
    <property type="entry name" value="IQ_motif_EF-hand-BS"/>
</dbReference>
<dbReference type="RefSeq" id="XP_001319896.1">
    <property type="nucleotide sequence ID" value="XM_001319861.1"/>
</dbReference>
<feature type="compositionally biased region" description="Basic and acidic residues" evidence="2">
    <location>
        <begin position="1440"/>
        <end position="1451"/>
    </location>
</feature>
<feature type="domain" description="IQCH-like ATP-grasp" evidence="3">
    <location>
        <begin position="963"/>
        <end position="1177"/>
    </location>
</feature>
<organism evidence="4 5">
    <name type="scientific">Trichomonas vaginalis (strain ATCC PRA-98 / G3)</name>
    <dbReference type="NCBI Taxonomy" id="412133"/>
    <lineage>
        <taxon>Eukaryota</taxon>
        <taxon>Metamonada</taxon>
        <taxon>Parabasalia</taxon>
        <taxon>Trichomonadida</taxon>
        <taxon>Trichomonadidae</taxon>
        <taxon>Trichomonas</taxon>
    </lineage>
</organism>
<reference evidence="4" key="1">
    <citation type="submission" date="2006-10" db="EMBL/GenBank/DDBJ databases">
        <authorList>
            <person name="Amadeo P."/>
            <person name="Zhao Q."/>
            <person name="Wortman J."/>
            <person name="Fraser-Liggett C."/>
            <person name="Carlton J."/>
        </authorList>
    </citation>
    <scope>NUCLEOTIDE SEQUENCE</scope>
    <source>
        <strain evidence="4">G3</strain>
    </source>
</reference>
<dbReference type="KEGG" id="tva:4765568"/>
<feature type="region of interest" description="Disordered" evidence="2">
    <location>
        <begin position="1340"/>
        <end position="1544"/>
    </location>
</feature>
<evidence type="ECO:0000313" key="4">
    <source>
        <dbReference type="EMBL" id="EAY07673.1"/>
    </source>
</evidence>
<feature type="coiled-coil region" evidence="1">
    <location>
        <begin position="428"/>
        <end position="462"/>
    </location>
</feature>
<dbReference type="EMBL" id="DS113394">
    <property type="protein sequence ID" value="EAY07673.1"/>
    <property type="molecule type" value="Genomic_DNA"/>
</dbReference>
<keyword evidence="1" id="KW-0175">Coiled coil</keyword>
<dbReference type="InterPro" id="IPR027417">
    <property type="entry name" value="P-loop_NTPase"/>
</dbReference>
<dbReference type="PROSITE" id="PS50096">
    <property type="entry name" value="IQ"/>
    <property type="match status" value="1"/>
</dbReference>
<dbReference type="PANTHER" id="PTHR14465:SF0">
    <property type="entry name" value="IQ DOMAIN-CONTAINING PROTEIN H"/>
    <property type="match status" value="1"/>
</dbReference>
<dbReference type="InterPro" id="IPR038752">
    <property type="entry name" value="IQCH"/>
</dbReference>
<dbReference type="SUPFAM" id="SSF52540">
    <property type="entry name" value="P-loop containing nucleoside triphosphate hydrolases"/>
    <property type="match status" value="1"/>
</dbReference>
<dbReference type="PANTHER" id="PTHR14465">
    <property type="entry name" value="IQ DOMAIN-CONTAINING PROTEIN H"/>
    <property type="match status" value="1"/>
</dbReference>
<evidence type="ECO:0000256" key="2">
    <source>
        <dbReference type="SAM" id="MobiDB-lite"/>
    </source>
</evidence>
<feature type="compositionally biased region" description="Basic and acidic residues" evidence="2">
    <location>
        <begin position="1359"/>
        <end position="1390"/>
    </location>
</feature>
<evidence type="ECO:0000256" key="1">
    <source>
        <dbReference type="SAM" id="Coils"/>
    </source>
</evidence>
<dbReference type="STRING" id="5722.A2EI34"/>
<evidence type="ECO:0000259" key="3">
    <source>
        <dbReference type="Pfam" id="PF24923"/>
    </source>
</evidence>
<accession>A2EI34</accession>
<keyword evidence="5" id="KW-1185">Reference proteome</keyword>
<dbReference type="InParanoid" id="A2EI34"/>
<sequence length="1544" mass="178066">MSTTKIPKKPSERGSFASICSIKSQASLIDKQSSKYSNFTSFLPPKNPIIQEVIQVHIKNREAKQIKLKNPMKYNDRKNDFRQQKATSEQMNYIQDDITMDETTATSALYHLINNFDKFTREKFIPGTYLIPEGILKTSRTTILDKTLNVDHVDRWWDHNYQFDEKYKKYKAYDDINGCISFIIDLMHKGYQFKQADEDIFKTILTNFVINFDFAPEEQIWSVALTAKGMPYMQIADVINGIFYYDNNIANEDLAKICVTFALHGDVYEYNKTEYLKNSVPQADETIVMRQIEDLLSQKETVTLERIAKETMIFVNQKNTYLQKVYYLIDKGMQKKPLYDPSQYDEFLKKEIPPYEFTKPAIDEDYLLNMIIVRWLLMFCKLLQFINPNSDNITTPKNKMIESHPSDDAESVHQRDVKQILSQLQDDMSYLKEKYKNNKGNKEDLNREIKELIQNADRDLRLKTQAIVRARLSQSRCLPVNAFKEIVHEKRIVKSTLAKPLPPLEAVKPPNLEKTLDSMDLQPIGPIGRPEQRVCTTVTPTRQRHIPENPRISLPKRDFHDPGAPLPDLDPKLFKKYGLNQLNESGLINDQTVKQQLDGLITVSPFVYDFTKSIKPVQNPDLYILDTNSEKAPTPKSDRSTIEPPAPLPKSSTIQSGRAHLRLQFINGDPLTYTQDYRDFRRENTNVWEQIEVVFQLLKHACNTYGFSKVMVDGNAVLDLLQYDPDEISEDRLMLCFIDIPPEKKRRKCTKIGVGFVGPNAENKAATVIQSVWRGFYARREVRMIRRTGAAVRIIQRWYRAMIAYHQLKKNLKVEVDRRINKYSVIQQDSSMFDPDMPHVVVHLVDGHSSIEYGRLIELRNHGIILIIFSRKQLPLSTIEEFKQKAGDQKVQFLVAQQRLPKTLPIEDVIASDSRTLSKIKNIAGTLPIVIRPKAPSHSLVEVSVKLNAHVFAPAPIKVSLLNSHEAIRRLFESAGCQLFKATDVIFDRFTLCQTLAQLTIDNLDAMMWMLRLNTGEFAWIATEEMSLLEKMRDHKAMLSDDDLKDPHFKELVAQNILNDLPSITFTVPPLEPQNFLQQVWEKGGVIEVAPQMIRSAPAATILIPPAGQRPVITATWERLYISAFEEFAKIYPAFMEPQKKLMGELKSISKELAAKEIYGYSTINFYYSAKQTDDKENRFKMNLYIDSIGICSENQILSQWLAENETNTAFDDEHYCYSDKKYIYVQENFKVPKIMSFNDMYNKLSLSGLPVRTKIKFVHDLIDPYTIGIVVVEESPSALIHLVYNTFCCLAMNVYNLSEDPHNIIFTYIQALEFLRGQLTTTKILNTTVLMKRIKKGEANPLPEGENNEEMNEEFVDDQEKDKDEKKDEKEAKEEEEKNENLPDLKELVVLDSASTTATNKTTKTEEEDHKEQEEKSNPENDKKPEPEVHPTPNQSSEKLLKFDSKDKIDVQANNQQNEETKPDNTQSESKPEENNNEQTPSEAKTEESKPDNSSNEDTKQNESTEKQETENKIENKEDVKPSTDENKPEEENTKTQAEEKKE</sequence>
<name>A2EI34_TRIV3</name>
<feature type="compositionally biased region" description="Acidic residues" evidence="2">
    <location>
        <begin position="1347"/>
        <end position="1358"/>
    </location>
</feature>
<gene>
    <name evidence="4" type="ORF">TVAG_273570</name>
</gene>
<dbReference type="InterPro" id="IPR056855">
    <property type="entry name" value="ATP-grasp_IQCH"/>
</dbReference>
<dbReference type="OrthoDB" id="2117703at2759"/>
<evidence type="ECO:0000313" key="5">
    <source>
        <dbReference type="Proteomes" id="UP000001542"/>
    </source>
</evidence>
<dbReference type="Pfam" id="PF24923">
    <property type="entry name" value="ATP-grasp_IQCH"/>
    <property type="match status" value="1"/>
</dbReference>
<dbReference type="Gene3D" id="1.20.5.190">
    <property type="match status" value="1"/>
</dbReference>
<feature type="compositionally biased region" description="Basic and acidic residues" evidence="2">
    <location>
        <begin position="1404"/>
        <end position="1430"/>
    </location>
</feature>
<dbReference type="Proteomes" id="UP000001542">
    <property type="component" value="Unassembled WGS sequence"/>
</dbReference>
<dbReference type="CDD" id="cd23767">
    <property type="entry name" value="IQCD"/>
    <property type="match status" value="1"/>
</dbReference>
<dbReference type="VEuPathDB" id="TrichDB:TVAGG3_0522000"/>